<dbReference type="AlphaFoldDB" id="A0A8S9WYG8"/>
<accession>A0A8S9WYG8</accession>
<protein>
    <submittedName>
        <fullName evidence="1">Uncharacterized protein</fullName>
    </submittedName>
</protein>
<dbReference type="EMBL" id="WIXP02000012">
    <property type="protein sequence ID" value="KAF6201757.1"/>
    <property type="molecule type" value="Genomic_DNA"/>
</dbReference>
<keyword evidence="2" id="KW-1185">Reference proteome</keyword>
<reference evidence="1" key="1">
    <citation type="journal article" date="2021" name="Mol. Ecol. Resour.">
        <title>Apolygus lucorum genome provides insights into omnivorousness and mesophyll feeding.</title>
        <authorList>
            <person name="Liu Y."/>
            <person name="Liu H."/>
            <person name="Wang H."/>
            <person name="Huang T."/>
            <person name="Liu B."/>
            <person name="Yang B."/>
            <person name="Yin L."/>
            <person name="Li B."/>
            <person name="Zhang Y."/>
            <person name="Zhang S."/>
            <person name="Jiang F."/>
            <person name="Zhang X."/>
            <person name="Ren Y."/>
            <person name="Wang B."/>
            <person name="Wang S."/>
            <person name="Lu Y."/>
            <person name="Wu K."/>
            <person name="Fan W."/>
            <person name="Wang G."/>
        </authorList>
    </citation>
    <scope>NUCLEOTIDE SEQUENCE</scope>
    <source>
        <strain evidence="1">12Hb</strain>
    </source>
</reference>
<organism evidence="1 2">
    <name type="scientific">Apolygus lucorum</name>
    <name type="common">Small green plant bug</name>
    <name type="synonym">Lygocoris lucorum</name>
    <dbReference type="NCBI Taxonomy" id="248454"/>
    <lineage>
        <taxon>Eukaryota</taxon>
        <taxon>Metazoa</taxon>
        <taxon>Ecdysozoa</taxon>
        <taxon>Arthropoda</taxon>
        <taxon>Hexapoda</taxon>
        <taxon>Insecta</taxon>
        <taxon>Pterygota</taxon>
        <taxon>Neoptera</taxon>
        <taxon>Paraneoptera</taxon>
        <taxon>Hemiptera</taxon>
        <taxon>Heteroptera</taxon>
        <taxon>Panheteroptera</taxon>
        <taxon>Cimicomorpha</taxon>
        <taxon>Miridae</taxon>
        <taxon>Mirini</taxon>
        <taxon>Apolygus</taxon>
    </lineage>
</organism>
<proteinExistence type="predicted"/>
<gene>
    <name evidence="1" type="ORF">GE061_004152</name>
</gene>
<sequence length="66" mass="7693">MIPQNAAIAPRIFQRYDYINGDHFTLIGHNYSRLSTEDRRARRHGSTRPYHNLNQFNSLICGLCSN</sequence>
<evidence type="ECO:0000313" key="2">
    <source>
        <dbReference type="Proteomes" id="UP000466442"/>
    </source>
</evidence>
<dbReference type="Proteomes" id="UP000466442">
    <property type="component" value="Linkage Group LG12"/>
</dbReference>
<name>A0A8S9WYG8_APOLU</name>
<evidence type="ECO:0000313" key="1">
    <source>
        <dbReference type="EMBL" id="KAF6201757.1"/>
    </source>
</evidence>
<comment type="caution">
    <text evidence="1">The sequence shown here is derived from an EMBL/GenBank/DDBJ whole genome shotgun (WGS) entry which is preliminary data.</text>
</comment>